<reference evidence="2 3" key="1">
    <citation type="submission" date="2016-01" db="EMBL/GenBank/DDBJ databases">
        <authorList>
            <person name="McClelland M."/>
            <person name="Jain A."/>
            <person name="Saraogi P."/>
            <person name="Mendelson R."/>
            <person name="Westerman R."/>
            <person name="SanMiguel P."/>
            <person name="Csonka L."/>
        </authorList>
    </citation>
    <scope>NUCLEOTIDE SEQUENCE [LARGE SCALE GENOMIC DNA]</scope>
    <source>
        <strain evidence="2 3">NCPPB 2472</strain>
    </source>
</reference>
<feature type="region of interest" description="Disordered" evidence="1">
    <location>
        <begin position="1"/>
        <end position="26"/>
    </location>
</feature>
<organism evidence="2 3">
    <name type="scientific">Pseudomonas agarici</name>
    <dbReference type="NCBI Taxonomy" id="46677"/>
    <lineage>
        <taxon>Bacteria</taxon>
        <taxon>Pseudomonadati</taxon>
        <taxon>Pseudomonadota</taxon>
        <taxon>Gammaproteobacteria</taxon>
        <taxon>Pseudomonadales</taxon>
        <taxon>Pseudomonadaceae</taxon>
        <taxon>Pseudomonas</taxon>
    </lineage>
</organism>
<evidence type="ECO:0000313" key="2">
    <source>
        <dbReference type="EMBL" id="AMB85052.1"/>
    </source>
</evidence>
<keyword evidence="3" id="KW-1185">Reference proteome</keyword>
<evidence type="ECO:0000256" key="1">
    <source>
        <dbReference type="SAM" id="MobiDB-lite"/>
    </source>
</evidence>
<evidence type="ECO:0000313" key="3">
    <source>
        <dbReference type="Proteomes" id="UP000063229"/>
    </source>
</evidence>
<dbReference type="KEGG" id="pagb:AWM79_06895"/>
<feature type="compositionally biased region" description="Polar residues" evidence="1">
    <location>
        <begin position="13"/>
        <end position="26"/>
    </location>
</feature>
<proteinExistence type="predicted"/>
<accession>A0A0X1SYY8</accession>
<dbReference type="OrthoDB" id="6183696at2"/>
<dbReference type="EMBL" id="CP014135">
    <property type="protein sequence ID" value="AMB85052.1"/>
    <property type="molecule type" value="Genomic_DNA"/>
</dbReference>
<dbReference type="AlphaFoldDB" id="A0A0X1SYY8"/>
<protein>
    <submittedName>
        <fullName evidence="2">Uncharacterized protein</fullName>
    </submittedName>
</protein>
<sequence>MSTTVSPAGGGPSTQKPNTSFDSTLDTAKSSQVIADYMRKNGKSAITKQELSQLASDTSGKVPAEVADAAKYMERHPDVFTAIETHDVAGADNLSGVWNFDWAAGGGLKGSATDDAIAKMQNTFDMAIAKSAQITELSTIKKAELDSTKQRPSN</sequence>
<gene>
    <name evidence="2" type="ORF">AWM79_06895</name>
</gene>
<dbReference type="Proteomes" id="UP000063229">
    <property type="component" value="Chromosome"/>
</dbReference>
<name>A0A0X1SYY8_PSEAA</name>